<dbReference type="PANTHER" id="PTHR47027:SF20">
    <property type="entry name" value="REVERSE TRANSCRIPTASE-LIKE PROTEIN WITH RNA-DIRECTED DNA POLYMERASE DOMAIN"/>
    <property type="match status" value="1"/>
</dbReference>
<evidence type="ECO:0000313" key="3">
    <source>
        <dbReference type="WBParaSite" id="HPBE_0001889701-mRNA-1"/>
    </source>
</evidence>
<proteinExistence type="predicted"/>
<dbReference type="WBParaSite" id="HPBE_0001889701-mRNA-1">
    <property type="protein sequence ID" value="HPBE_0001889701-mRNA-1"/>
    <property type="gene ID" value="HPBE_0001889701"/>
</dbReference>
<dbReference type="Proteomes" id="UP000050761">
    <property type="component" value="Unassembled WGS sequence"/>
</dbReference>
<evidence type="ECO:0000313" key="1">
    <source>
        <dbReference type="EMBL" id="VDP13278.1"/>
    </source>
</evidence>
<reference evidence="1 2" key="1">
    <citation type="submission" date="2018-11" db="EMBL/GenBank/DDBJ databases">
        <authorList>
            <consortium name="Pathogen Informatics"/>
        </authorList>
    </citation>
    <scope>NUCLEOTIDE SEQUENCE [LARGE SCALE GENOMIC DNA]</scope>
</reference>
<keyword evidence="2" id="KW-1185">Reference proteome</keyword>
<evidence type="ECO:0000313" key="2">
    <source>
        <dbReference type="Proteomes" id="UP000050761"/>
    </source>
</evidence>
<reference evidence="3" key="2">
    <citation type="submission" date="2019-09" db="UniProtKB">
        <authorList>
            <consortium name="WormBaseParasite"/>
        </authorList>
    </citation>
    <scope>IDENTIFICATION</scope>
</reference>
<accession>A0A183GA78</accession>
<dbReference type="PANTHER" id="PTHR47027">
    <property type="entry name" value="REVERSE TRANSCRIPTASE DOMAIN-CONTAINING PROTEIN"/>
    <property type="match status" value="1"/>
</dbReference>
<accession>A0A3P8BVT5</accession>
<organism evidence="2 3">
    <name type="scientific">Heligmosomoides polygyrus</name>
    <name type="common">Parasitic roundworm</name>
    <dbReference type="NCBI Taxonomy" id="6339"/>
    <lineage>
        <taxon>Eukaryota</taxon>
        <taxon>Metazoa</taxon>
        <taxon>Ecdysozoa</taxon>
        <taxon>Nematoda</taxon>
        <taxon>Chromadorea</taxon>
        <taxon>Rhabditida</taxon>
        <taxon>Rhabditina</taxon>
        <taxon>Rhabditomorpha</taxon>
        <taxon>Strongyloidea</taxon>
        <taxon>Heligmosomidae</taxon>
        <taxon>Heligmosomoides</taxon>
    </lineage>
</organism>
<protein>
    <submittedName>
        <fullName evidence="3">Reverse transcriptase domain-containing protein</fullName>
    </submittedName>
</protein>
<name>A0A183GA78_HELPZ</name>
<sequence>MQKVFSGRQGVQIGDNQFVTDLMSADYSAIFAGTDAKANNILREIAAIALPYGLAINAEKTKALTTDGSPCTLYLDNSQIEQVAEFKYLGSIMQQNKVSCTAEIHSRIRKAAMTCGSLTCCLWRRHTVSLATKMRVFRSIVMPILLYGAETWVLLKVDLQKLEVFHMRCLRRTLNVSIRHRIKNDNIRKSCCN</sequence>
<dbReference type="EMBL" id="UZAH01030984">
    <property type="protein sequence ID" value="VDP13278.1"/>
    <property type="molecule type" value="Genomic_DNA"/>
</dbReference>
<dbReference type="AlphaFoldDB" id="A0A183GA78"/>
<gene>
    <name evidence="1" type="ORF">HPBE_LOCUS18896</name>
</gene>
<dbReference type="OrthoDB" id="425681at2759"/>